<reference evidence="3" key="1">
    <citation type="submission" date="2016-10" db="EMBL/GenBank/DDBJ databases">
        <authorList>
            <person name="Varghese N."/>
            <person name="Submissions S."/>
        </authorList>
    </citation>
    <scope>NUCLEOTIDE SEQUENCE [LARGE SCALE GENOMIC DNA]</scope>
    <source>
        <strain evidence="3">ATCC 23835</strain>
    </source>
</reference>
<sequence>MLGVKLVDCASSTVSRGSILRLPACWPYEDLVEFMVVDFPDGNYGHSIVVSSGNKSGLVVVQLPLESKSVEHGISVSWLIKNWGEWVYPDCPVESVYLFERVDISGDVMVR</sequence>
<protein>
    <submittedName>
        <fullName evidence="2">Immunity protein 45</fullName>
    </submittedName>
</protein>
<evidence type="ECO:0000313" key="3">
    <source>
        <dbReference type="Proteomes" id="UP000199524"/>
    </source>
</evidence>
<dbReference type="AlphaFoldDB" id="A0A1H1ZRB4"/>
<dbReference type="EMBL" id="LT629777">
    <property type="protein sequence ID" value="SDT36268.1"/>
    <property type="molecule type" value="Genomic_DNA"/>
</dbReference>
<feature type="domain" description="Immunity protein 45" evidence="1">
    <location>
        <begin position="7"/>
        <end position="97"/>
    </location>
</feature>
<dbReference type="Proteomes" id="UP000199524">
    <property type="component" value="Chromosome I"/>
</dbReference>
<dbReference type="Pfam" id="PF15572">
    <property type="entry name" value="Imm45"/>
    <property type="match status" value="1"/>
</dbReference>
<keyword evidence="3" id="KW-1185">Reference proteome</keyword>
<organism evidence="2 3">
    <name type="scientific">Pseudomonas asplenii</name>
    <dbReference type="NCBI Taxonomy" id="53407"/>
    <lineage>
        <taxon>Bacteria</taxon>
        <taxon>Pseudomonadati</taxon>
        <taxon>Pseudomonadota</taxon>
        <taxon>Gammaproteobacteria</taxon>
        <taxon>Pseudomonadales</taxon>
        <taxon>Pseudomonadaceae</taxon>
        <taxon>Pseudomonas</taxon>
    </lineage>
</organism>
<evidence type="ECO:0000259" key="1">
    <source>
        <dbReference type="Pfam" id="PF15572"/>
    </source>
</evidence>
<evidence type="ECO:0000313" key="2">
    <source>
        <dbReference type="EMBL" id="SDT36268.1"/>
    </source>
</evidence>
<dbReference type="RefSeq" id="WP_090210212.1">
    <property type="nucleotide sequence ID" value="NZ_LT629777.1"/>
</dbReference>
<dbReference type="GeneID" id="300210855"/>
<proteinExistence type="predicted"/>
<accession>A0A1H1ZRB4</accession>
<name>A0A1H1ZRB4_9PSED</name>
<gene>
    <name evidence="2" type="ORF">SAMN05216598_5261</name>
</gene>
<dbReference type="InterPro" id="IPR029077">
    <property type="entry name" value="Imm45"/>
</dbReference>